<protein>
    <recommendedName>
        <fullName evidence="3">Transposase</fullName>
    </recommendedName>
</protein>
<name>A0AAD9HIM8_9PEZI</name>
<accession>A0AAD9HIM8</accession>
<reference evidence="1" key="1">
    <citation type="submission" date="2021-06" db="EMBL/GenBank/DDBJ databases">
        <title>Comparative genomics, transcriptomics and evolutionary studies reveal genomic signatures of adaptation to plant cell wall in hemibiotrophic fungi.</title>
        <authorList>
            <consortium name="DOE Joint Genome Institute"/>
            <person name="Baroncelli R."/>
            <person name="Diaz J.F."/>
            <person name="Benocci T."/>
            <person name="Peng M."/>
            <person name="Battaglia E."/>
            <person name="Haridas S."/>
            <person name="Andreopoulos W."/>
            <person name="Labutti K."/>
            <person name="Pangilinan J."/>
            <person name="Floch G.L."/>
            <person name="Makela M.R."/>
            <person name="Henrissat B."/>
            <person name="Grigoriev I.V."/>
            <person name="Crouch J.A."/>
            <person name="De Vries R.P."/>
            <person name="Sukno S.A."/>
            <person name="Thon M.R."/>
        </authorList>
    </citation>
    <scope>NUCLEOTIDE SEQUENCE</scope>
    <source>
        <strain evidence="1">MAFF235873</strain>
    </source>
</reference>
<sequence length="135" mass="14988">MERKNLDMAELRALNALLSAGRKSNDELTELQRVAITAFVLAGRSCREAGRAFDCSPGSVQKTVQRFRASRTFTSAPRRGRPEKLTEEEKQAIARLAEGDNLPSYKELSGQLEGKVSLRTLKRAVQKARLAKEGQ</sequence>
<evidence type="ECO:0000313" key="2">
    <source>
        <dbReference type="Proteomes" id="UP001232148"/>
    </source>
</evidence>
<dbReference type="SUPFAM" id="SSF46689">
    <property type="entry name" value="Homeodomain-like"/>
    <property type="match status" value="1"/>
</dbReference>
<organism evidence="1 2">
    <name type="scientific">Colletotrichum zoysiae</name>
    <dbReference type="NCBI Taxonomy" id="1216348"/>
    <lineage>
        <taxon>Eukaryota</taxon>
        <taxon>Fungi</taxon>
        <taxon>Dikarya</taxon>
        <taxon>Ascomycota</taxon>
        <taxon>Pezizomycotina</taxon>
        <taxon>Sordariomycetes</taxon>
        <taxon>Hypocreomycetidae</taxon>
        <taxon>Glomerellales</taxon>
        <taxon>Glomerellaceae</taxon>
        <taxon>Colletotrichum</taxon>
        <taxon>Colletotrichum graminicola species complex</taxon>
    </lineage>
</organism>
<dbReference type="EMBL" id="MU842870">
    <property type="protein sequence ID" value="KAK2028982.1"/>
    <property type="molecule type" value="Genomic_DNA"/>
</dbReference>
<dbReference type="InterPro" id="IPR036388">
    <property type="entry name" value="WH-like_DNA-bd_sf"/>
</dbReference>
<dbReference type="AlphaFoldDB" id="A0AAD9HIM8"/>
<dbReference type="Proteomes" id="UP001232148">
    <property type="component" value="Unassembled WGS sequence"/>
</dbReference>
<dbReference type="Pfam" id="PF13565">
    <property type="entry name" value="HTH_32"/>
    <property type="match status" value="1"/>
</dbReference>
<gene>
    <name evidence="1" type="ORF">LX32DRAFT_639492</name>
</gene>
<evidence type="ECO:0000313" key="1">
    <source>
        <dbReference type="EMBL" id="KAK2028982.1"/>
    </source>
</evidence>
<keyword evidence="2" id="KW-1185">Reference proteome</keyword>
<dbReference type="Gene3D" id="1.10.10.10">
    <property type="entry name" value="Winged helix-like DNA-binding domain superfamily/Winged helix DNA-binding domain"/>
    <property type="match status" value="1"/>
</dbReference>
<evidence type="ECO:0008006" key="3">
    <source>
        <dbReference type="Google" id="ProtNLM"/>
    </source>
</evidence>
<dbReference type="InterPro" id="IPR009057">
    <property type="entry name" value="Homeodomain-like_sf"/>
</dbReference>
<proteinExistence type="predicted"/>
<comment type="caution">
    <text evidence="1">The sequence shown here is derived from an EMBL/GenBank/DDBJ whole genome shotgun (WGS) entry which is preliminary data.</text>
</comment>